<dbReference type="GO" id="GO:0051056">
    <property type="term" value="P:regulation of small GTPase mediated signal transduction"/>
    <property type="evidence" value="ECO:0007669"/>
    <property type="project" value="TreeGrafter"/>
</dbReference>
<dbReference type="CDD" id="cd04391">
    <property type="entry name" value="RhoGAP_ARHGAP18"/>
    <property type="match status" value="1"/>
</dbReference>
<name>A0A673J049_9TELE</name>
<evidence type="ECO:0000313" key="6">
    <source>
        <dbReference type="Proteomes" id="UP000472270"/>
    </source>
</evidence>
<dbReference type="InterPro" id="IPR008936">
    <property type="entry name" value="Rho_GTPase_activation_prot"/>
</dbReference>
<dbReference type="PROSITE" id="PS50238">
    <property type="entry name" value="RHOGAP"/>
    <property type="match status" value="1"/>
</dbReference>
<reference evidence="5" key="2">
    <citation type="submission" date="2025-09" db="UniProtKB">
        <authorList>
            <consortium name="Ensembl"/>
        </authorList>
    </citation>
    <scope>IDENTIFICATION</scope>
</reference>
<feature type="domain" description="Rho-GAP" evidence="4">
    <location>
        <begin position="325"/>
        <end position="521"/>
    </location>
</feature>
<dbReference type="RefSeq" id="XP_016417492.1">
    <property type="nucleotide sequence ID" value="XM_016562006.1"/>
</dbReference>
<dbReference type="GO" id="GO:0051497">
    <property type="term" value="P:negative regulation of stress fiber assembly"/>
    <property type="evidence" value="ECO:0007669"/>
    <property type="project" value="TreeGrafter"/>
</dbReference>
<gene>
    <name evidence="5" type="primary">LOC107747481</name>
</gene>
<dbReference type="InterPro" id="IPR057323">
    <property type="entry name" value="RHG40/28/18_ubiquitin"/>
</dbReference>
<comment type="function">
    <text evidence="2">GTPase activator for the Rho-type GTPases by converting them to an inactive GDP-bound state.</text>
</comment>
<dbReference type="FunFam" id="1.10.555.10:FF:000018">
    <property type="entry name" value="Rho GTPase activating protein 28"/>
    <property type="match status" value="1"/>
</dbReference>
<dbReference type="AlphaFoldDB" id="A0A673J049"/>
<keyword evidence="1" id="KW-0343">GTPase activation</keyword>
<dbReference type="SMART" id="SM00324">
    <property type="entry name" value="RhoGAP"/>
    <property type="match status" value="1"/>
</dbReference>
<dbReference type="Pfam" id="PF25442">
    <property type="entry name" value="Ubiquitin_RHG40_C"/>
    <property type="match status" value="1"/>
</dbReference>
<evidence type="ECO:0000259" key="4">
    <source>
        <dbReference type="PROSITE" id="PS50238"/>
    </source>
</evidence>
<reference evidence="5" key="1">
    <citation type="submission" date="2025-08" db="UniProtKB">
        <authorList>
            <consortium name="Ensembl"/>
        </authorList>
    </citation>
    <scope>IDENTIFICATION</scope>
</reference>
<accession>A0A673J049</accession>
<dbReference type="KEGG" id="srx:107747481"/>
<dbReference type="Gene3D" id="1.10.555.10">
    <property type="entry name" value="Rho GTPase activation protein"/>
    <property type="match status" value="1"/>
</dbReference>
<organism evidence="5 6">
    <name type="scientific">Sinocyclocheilus rhinocerous</name>
    <dbReference type="NCBI Taxonomy" id="307959"/>
    <lineage>
        <taxon>Eukaryota</taxon>
        <taxon>Metazoa</taxon>
        <taxon>Chordata</taxon>
        <taxon>Craniata</taxon>
        <taxon>Vertebrata</taxon>
        <taxon>Euteleostomi</taxon>
        <taxon>Actinopterygii</taxon>
        <taxon>Neopterygii</taxon>
        <taxon>Teleostei</taxon>
        <taxon>Ostariophysi</taxon>
        <taxon>Cypriniformes</taxon>
        <taxon>Cyprinidae</taxon>
        <taxon>Cyprininae</taxon>
        <taxon>Sinocyclocheilus</taxon>
    </lineage>
</organism>
<keyword evidence="6" id="KW-1185">Reference proteome</keyword>
<dbReference type="Proteomes" id="UP000472270">
    <property type="component" value="Unassembled WGS sequence"/>
</dbReference>
<dbReference type="GO" id="GO:0005096">
    <property type="term" value="F:GTPase activator activity"/>
    <property type="evidence" value="ECO:0007669"/>
    <property type="project" value="UniProtKB-KW"/>
</dbReference>
<dbReference type="GO" id="GO:0005737">
    <property type="term" value="C:cytoplasm"/>
    <property type="evidence" value="ECO:0007669"/>
    <property type="project" value="TreeGrafter"/>
</dbReference>
<feature type="region of interest" description="Disordered" evidence="3">
    <location>
        <begin position="1"/>
        <end position="20"/>
    </location>
</feature>
<dbReference type="Ensembl" id="ENSSRHT00000047202.1">
    <property type="protein sequence ID" value="ENSSRHP00000045912.1"/>
    <property type="gene ID" value="ENSSRHG00000023168.1"/>
</dbReference>
<evidence type="ECO:0000256" key="2">
    <source>
        <dbReference type="ARBA" id="ARBA00055252"/>
    </source>
</evidence>
<protein>
    <submittedName>
        <fullName evidence="5">Rho GTPase-activating protein 28-like</fullName>
    </submittedName>
</protein>
<sequence length="661" mass="75426">MAVGSHTHTHTHSRETQQRHTHACRDLRECVRDLMDDVKDCGGVILTAFHSFRIHADEQKHAADNRKAQYQRIGSMSLERDSMEDYWSEMKSIDEERQGGPEELMERASVDEAELEEAWLQEAGLSTLVTGTQSDGPAEALLSTLTRSQAAMVKKRLDNYTQTLRKRNRQPMRHVRDVFSMSDASSELTPPVSPNGQIAPKLPQWNPPKVPPSCAADTNGSSSASETILLSFDVPYSEAARAHRKGRECQDCRRIRKDDRDLPSYQIVRPRQGVTRVSDLSSEDIKKIGYISLIELTTFYDFMGIEMKRNRVVRSKARDSGIFGVPLTTLLENDQKKYPGSRVPLVFKKLLSKLEQTGLQTEGILRVPGSASRVKHLRQELELKFYEDRFDWDQVRQNDAAGLLKMFIRELPYPLLTQQHLPAFTAAQSISSPKHQIQALHLLIMLLPEANRDTLKALLEFLRKVVAYEEKNRMSLWNVSMIVAPNLFTFRGKNVKQEEMQGAVAAAQLVRLLITHQDLLWTVPCFLISHVRKMNEAAMGKKTPTSEKSKRRLLKRWNMEKERERSEVTDLRDGVIRVHAPLHAKVSMAIQLNAEMKASDITARFDIENGRGSRSGARRQRQYLFEIGGNIGERCLDPDAHLLDVYRVNPQCEWVLKSRLT</sequence>
<evidence type="ECO:0000256" key="3">
    <source>
        <dbReference type="SAM" id="MobiDB-lite"/>
    </source>
</evidence>
<dbReference type="SUPFAM" id="SSF48350">
    <property type="entry name" value="GTPase activation domain, GAP"/>
    <property type="match status" value="1"/>
</dbReference>
<dbReference type="PANTHER" id="PTHR14963:SF5">
    <property type="entry name" value="RHO GTPASE-ACTIVATING PROTEIN 28"/>
    <property type="match status" value="1"/>
</dbReference>
<dbReference type="OrthoDB" id="27680at2759"/>
<evidence type="ECO:0000256" key="1">
    <source>
        <dbReference type="ARBA" id="ARBA00022468"/>
    </source>
</evidence>
<proteinExistence type="predicted"/>
<dbReference type="GeneID" id="107747481"/>
<dbReference type="Pfam" id="PF00620">
    <property type="entry name" value="RhoGAP"/>
    <property type="match status" value="1"/>
</dbReference>
<dbReference type="PANTHER" id="PTHR14963">
    <property type="entry name" value="RHO GTPASE ACTIVATING PROTEIN 18,19-RELATED"/>
    <property type="match status" value="1"/>
</dbReference>
<dbReference type="GO" id="GO:0030833">
    <property type="term" value="P:regulation of actin filament polymerization"/>
    <property type="evidence" value="ECO:0007669"/>
    <property type="project" value="TreeGrafter"/>
</dbReference>
<evidence type="ECO:0000313" key="5">
    <source>
        <dbReference type="Ensembl" id="ENSSRHP00000045912.1"/>
    </source>
</evidence>
<dbReference type="GO" id="GO:0007165">
    <property type="term" value="P:signal transduction"/>
    <property type="evidence" value="ECO:0007669"/>
    <property type="project" value="InterPro"/>
</dbReference>
<dbReference type="InterPro" id="IPR000198">
    <property type="entry name" value="RhoGAP_dom"/>
</dbReference>